<dbReference type="STRING" id="1522189.A0A316W0C3"/>
<evidence type="ECO:0000259" key="3">
    <source>
        <dbReference type="PROSITE" id="PS50089"/>
    </source>
</evidence>
<dbReference type="AlphaFoldDB" id="A0A316W0C3"/>
<feature type="region of interest" description="Disordered" evidence="2">
    <location>
        <begin position="705"/>
        <end position="730"/>
    </location>
</feature>
<feature type="compositionally biased region" description="Low complexity" evidence="2">
    <location>
        <begin position="62"/>
        <end position="78"/>
    </location>
</feature>
<dbReference type="InterPro" id="IPR001841">
    <property type="entry name" value="Znf_RING"/>
</dbReference>
<sequence length="730" mass="77862">MPAYRLLPRIQASTLDAFRKDIYRPRLALCILILFLASSPSSGPASNDGDLSRDAGLNAKPQAAVVAPQPAMASSSVPEIHDRTSASGPASLLSSIYSSLPLRAIRGASSRPQPAHSAATNSAQRLHTQSKQQRLNDDTDVRGNDGPVRSLTKHVRSKKHAESKEGARPGDKSLRTKLAHRNTSTRTSSTSKSSSGRSTFRIPVPSLEILLHAQVLPALLPLHLIWALRLAGMCVEDSIATGSSTFSRRSRFSSAALAAIGVSLLLVASPWFSGLLETLSAQWTGWPDAEAASLLPLRIFVCLEALAALLSLGLPLLKVPPPQLLPFNIPRTIHLPSPSHSPALLEFVLPFLPPGIIDILAGRNTTRTGRRGRGRPAGGRYVAQASSPRFVQQPPPVALPTIPAASGVSTAVAAGALPDQPGASSTHNRSMTSESSSPRASQATSDTTASLGPTARSKALRLSHQKVLVSTAWVGDTFISLWDRFTGALIYAVLVLSLPTLSPASLAPLLALLALRSELGRLVDAWSGARSAAECLEFVRRRWGARKCMARAKAVVAAAQTSARNAENAAQKAERESAQHEEQKTNRETIKSLRERATRKRNQAAKETAKWAWSNKSEEEVLDQTCSVCFESVLPTYASSCLSHGKTEEGADPTLNHSQTRLDSEVDLDEIACVLDCGHALHSVCLVRHLTAQAKCPACHASLSASPPHSSSSGRSRAQARVQVQTQVQG</sequence>
<feature type="compositionally biased region" description="Polar residues" evidence="2">
    <location>
        <begin position="118"/>
        <end position="133"/>
    </location>
</feature>
<feature type="region of interest" description="Disordered" evidence="2">
    <location>
        <begin position="566"/>
        <end position="602"/>
    </location>
</feature>
<reference evidence="4 5" key="1">
    <citation type="journal article" date="2018" name="Mol. Biol. Evol.">
        <title>Broad Genomic Sampling Reveals a Smut Pathogenic Ancestry of the Fungal Clade Ustilaginomycotina.</title>
        <authorList>
            <person name="Kijpornyongpan T."/>
            <person name="Mondo S.J."/>
            <person name="Barry K."/>
            <person name="Sandor L."/>
            <person name="Lee J."/>
            <person name="Lipzen A."/>
            <person name="Pangilinan J."/>
            <person name="LaButti K."/>
            <person name="Hainaut M."/>
            <person name="Henrissat B."/>
            <person name="Grigoriev I.V."/>
            <person name="Spatafora J.W."/>
            <person name="Aime M.C."/>
        </authorList>
    </citation>
    <scope>NUCLEOTIDE SEQUENCE [LARGE SCALE GENOMIC DNA]</scope>
    <source>
        <strain evidence="4 5">MCA 4658</strain>
    </source>
</reference>
<keyword evidence="1" id="KW-0862">Zinc</keyword>
<evidence type="ECO:0000313" key="4">
    <source>
        <dbReference type="EMBL" id="PWN43230.1"/>
    </source>
</evidence>
<feature type="region of interest" description="Disordered" evidence="2">
    <location>
        <begin position="108"/>
        <end position="199"/>
    </location>
</feature>
<feature type="compositionally biased region" description="Low complexity" evidence="2">
    <location>
        <begin position="184"/>
        <end position="199"/>
    </location>
</feature>
<dbReference type="EMBL" id="KZ819372">
    <property type="protein sequence ID" value="PWN43230.1"/>
    <property type="molecule type" value="Genomic_DNA"/>
</dbReference>
<dbReference type="SUPFAM" id="SSF57850">
    <property type="entry name" value="RING/U-box"/>
    <property type="match status" value="1"/>
</dbReference>
<dbReference type="RefSeq" id="XP_025370390.1">
    <property type="nucleotide sequence ID" value="XM_025510004.1"/>
</dbReference>
<evidence type="ECO:0000256" key="2">
    <source>
        <dbReference type="SAM" id="MobiDB-lite"/>
    </source>
</evidence>
<keyword evidence="1" id="KW-0479">Metal-binding</keyword>
<dbReference type="GO" id="GO:0008270">
    <property type="term" value="F:zinc ion binding"/>
    <property type="evidence" value="ECO:0007669"/>
    <property type="project" value="UniProtKB-KW"/>
</dbReference>
<feature type="region of interest" description="Disordered" evidence="2">
    <location>
        <begin position="415"/>
        <end position="452"/>
    </location>
</feature>
<gene>
    <name evidence="4" type="ORF">IE81DRAFT_100713</name>
</gene>
<dbReference type="GeneID" id="37031874"/>
<dbReference type="Gene3D" id="3.30.40.10">
    <property type="entry name" value="Zinc/RING finger domain, C3HC4 (zinc finger)"/>
    <property type="match status" value="1"/>
</dbReference>
<keyword evidence="5" id="KW-1185">Reference proteome</keyword>
<feature type="domain" description="RING-type" evidence="3">
    <location>
        <begin position="626"/>
        <end position="700"/>
    </location>
</feature>
<keyword evidence="1" id="KW-0863">Zinc-finger</keyword>
<dbReference type="PROSITE" id="PS50089">
    <property type="entry name" value="ZF_RING_2"/>
    <property type="match status" value="1"/>
</dbReference>
<dbReference type="InterPro" id="IPR013083">
    <property type="entry name" value="Znf_RING/FYVE/PHD"/>
</dbReference>
<evidence type="ECO:0000256" key="1">
    <source>
        <dbReference type="PROSITE-ProRule" id="PRU00175"/>
    </source>
</evidence>
<dbReference type="OrthoDB" id="3363176at2759"/>
<feature type="compositionally biased region" description="Basic and acidic residues" evidence="2">
    <location>
        <begin position="572"/>
        <end position="596"/>
    </location>
</feature>
<accession>A0A316W0C3</accession>
<name>A0A316W0C3_9BASI</name>
<feature type="compositionally biased region" description="Polar residues" evidence="2">
    <location>
        <begin position="422"/>
        <end position="451"/>
    </location>
</feature>
<protein>
    <recommendedName>
        <fullName evidence="3">RING-type domain-containing protein</fullName>
    </recommendedName>
</protein>
<dbReference type="InParanoid" id="A0A316W0C3"/>
<dbReference type="Proteomes" id="UP000245783">
    <property type="component" value="Unassembled WGS sequence"/>
</dbReference>
<feature type="region of interest" description="Disordered" evidence="2">
    <location>
        <begin position="62"/>
        <end position="88"/>
    </location>
</feature>
<evidence type="ECO:0000313" key="5">
    <source>
        <dbReference type="Proteomes" id="UP000245783"/>
    </source>
</evidence>
<feature type="compositionally biased region" description="Basic and acidic residues" evidence="2">
    <location>
        <begin position="160"/>
        <end position="174"/>
    </location>
</feature>
<organism evidence="4 5">
    <name type="scientific">Ceraceosorus guamensis</name>
    <dbReference type="NCBI Taxonomy" id="1522189"/>
    <lineage>
        <taxon>Eukaryota</taxon>
        <taxon>Fungi</taxon>
        <taxon>Dikarya</taxon>
        <taxon>Basidiomycota</taxon>
        <taxon>Ustilaginomycotina</taxon>
        <taxon>Exobasidiomycetes</taxon>
        <taxon>Ceraceosorales</taxon>
        <taxon>Ceraceosoraceae</taxon>
        <taxon>Ceraceosorus</taxon>
    </lineage>
</organism>
<dbReference type="SMART" id="SM00184">
    <property type="entry name" value="RING"/>
    <property type="match status" value="1"/>
</dbReference>
<feature type="compositionally biased region" description="Basic and acidic residues" evidence="2">
    <location>
        <begin position="134"/>
        <end position="143"/>
    </location>
</feature>
<proteinExistence type="predicted"/>